<evidence type="ECO:0000256" key="9">
    <source>
        <dbReference type="ARBA" id="ARBA00022741"/>
    </source>
</evidence>
<organism evidence="20 21">
    <name type="scientific">Roseicyclus marinus</name>
    <dbReference type="NCBI Taxonomy" id="2161673"/>
    <lineage>
        <taxon>Bacteria</taxon>
        <taxon>Pseudomonadati</taxon>
        <taxon>Pseudomonadota</taxon>
        <taxon>Alphaproteobacteria</taxon>
        <taxon>Rhodobacterales</taxon>
        <taxon>Roseobacteraceae</taxon>
        <taxon>Roseicyclus</taxon>
    </lineage>
</organism>
<dbReference type="SMART" id="SM00388">
    <property type="entry name" value="HisKA"/>
    <property type="match status" value="1"/>
</dbReference>
<dbReference type="FunFam" id="3.30.450.20:FF:000127">
    <property type="entry name" value="C4-dicarboxylate transport sensor protein"/>
    <property type="match status" value="1"/>
</dbReference>
<dbReference type="InterPro" id="IPR003594">
    <property type="entry name" value="HATPase_dom"/>
</dbReference>
<dbReference type="KEGG" id="rmai:MACH21_13010"/>
<evidence type="ECO:0000256" key="17">
    <source>
        <dbReference type="SAM" id="Coils"/>
    </source>
</evidence>
<name>A0AA48KIF8_9RHOB</name>
<proteinExistence type="predicted"/>
<evidence type="ECO:0000313" key="20">
    <source>
        <dbReference type="EMBL" id="BDW85124.1"/>
    </source>
</evidence>
<keyword evidence="4" id="KW-1003">Cell membrane</keyword>
<keyword evidence="14 18" id="KW-0472">Membrane</keyword>
<dbReference type="SMART" id="SM00387">
    <property type="entry name" value="HATPase_c"/>
    <property type="match status" value="1"/>
</dbReference>
<evidence type="ECO:0000259" key="19">
    <source>
        <dbReference type="PROSITE" id="PS50109"/>
    </source>
</evidence>
<feature type="domain" description="Histidine kinase" evidence="19">
    <location>
        <begin position="381"/>
        <end position="594"/>
    </location>
</feature>
<keyword evidence="9" id="KW-0547">Nucleotide-binding</keyword>
<keyword evidence="6" id="KW-0597">Phosphoprotein</keyword>
<dbReference type="AlphaFoldDB" id="A0AA48KIF8"/>
<evidence type="ECO:0000256" key="5">
    <source>
        <dbReference type="ARBA" id="ARBA00022519"/>
    </source>
</evidence>
<evidence type="ECO:0000256" key="2">
    <source>
        <dbReference type="ARBA" id="ARBA00004429"/>
    </source>
</evidence>
<accession>A0AA48KIF8</accession>
<evidence type="ECO:0000256" key="14">
    <source>
        <dbReference type="ARBA" id="ARBA00023136"/>
    </source>
</evidence>
<comment type="catalytic activity">
    <reaction evidence="1">
        <text>ATP + protein L-histidine = ADP + protein N-phospho-L-histidine.</text>
        <dbReference type="EC" id="2.7.13.3"/>
    </reaction>
</comment>
<evidence type="ECO:0000256" key="1">
    <source>
        <dbReference type="ARBA" id="ARBA00000085"/>
    </source>
</evidence>
<evidence type="ECO:0000256" key="6">
    <source>
        <dbReference type="ARBA" id="ARBA00022553"/>
    </source>
</evidence>
<gene>
    <name evidence="20" type="ORF">MACH21_13010</name>
</gene>
<evidence type="ECO:0000256" key="7">
    <source>
        <dbReference type="ARBA" id="ARBA00022679"/>
    </source>
</evidence>
<comment type="subcellular location">
    <subcellularLocation>
        <location evidence="2">Cell inner membrane</location>
        <topology evidence="2">Multi-pass membrane protein</topology>
    </subcellularLocation>
</comment>
<dbReference type="SUPFAM" id="SSF47384">
    <property type="entry name" value="Homodimeric domain of signal transducing histidine kinase"/>
    <property type="match status" value="1"/>
</dbReference>
<dbReference type="Gene3D" id="3.30.450.20">
    <property type="entry name" value="PAS domain"/>
    <property type="match status" value="2"/>
</dbReference>
<dbReference type="GO" id="GO:0000155">
    <property type="term" value="F:phosphorelay sensor kinase activity"/>
    <property type="evidence" value="ECO:0007669"/>
    <property type="project" value="InterPro"/>
</dbReference>
<dbReference type="RefSeq" id="WP_338275642.1">
    <property type="nucleotide sequence ID" value="NZ_AP027266.1"/>
</dbReference>
<dbReference type="Gene3D" id="3.30.565.10">
    <property type="entry name" value="Histidine kinase-like ATPase, C-terminal domain"/>
    <property type="match status" value="1"/>
</dbReference>
<evidence type="ECO:0000256" key="3">
    <source>
        <dbReference type="ARBA" id="ARBA00012438"/>
    </source>
</evidence>
<keyword evidence="21" id="KW-1185">Reference proteome</keyword>
<dbReference type="SUPFAM" id="SSF55874">
    <property type="entry name" value="ATPase domain of HSP90 chaperone/DNA topoisomerase II/histidine kinase"/>
    <property type="match status" value="1"/>
</dbReference>
<evidence type="ECO:0000256" key="8">
    <source>
        <dbReference type="ARBA" id="ARBA00022692"/>
    </source>
</evidence>
<dbReference type="PIRSF" id="PIRSF036431">
    <property type="entry name" value="STHK_DctB"/>
    <property type="match status" value="1"/>
</dbReference>
<dbReference type="SUPFAM" id="SSF103190">
    <property type="entry name" value="Sensory domain-like"/>
    <property type="match status" value="1"/>
</dbReference>
<dbReference type="InterPro" id="IPR029151">
    <property type="entry name" value="Sensor-like_sf"/>
</dbReference>
<evidence type="ECO:0000256" key="12">
    <source>
        <dbReference type="ARBA" id="ARBA00022989"/>
    </source>
</evidence>
<evidence type="ECO:0000313" key="21">
    <source>
        <dbReference type="Proteomes" id="UP001337723"/>
    </source>
</evidence>
<evidence type="ECO:0000256" key="13">
    <source>
        <dbReference type="ARBA" id="ARBA00023012"/>
    </source>
</evidence>
<keyword evidence="8 18" id="KW-0812">Transmembrane</keyword>
<dbReference type="PROSITE" id="PS50109">
    <property type="entry name" value="HIS_KIN"/>
    <property type="match status" value="1"/>
</dbReference>
<dbReference type="InterPro" id="IPR017055">
    <property type="entry name" value="Sig_transdc_His_kinase_DctB"/>
</dbReference>
<dbReference type="PANTHER" id="PTHR43065">
    <property type="entry name" value="SENSOR HISTIDINE KINASE"/>
    <property type="match status" value="1"/>
</dbReference>
<dbReference type="InterPro" id="IPR036890">
    <property type="entry name" value="HATPase_C_sf"/>
</dbReference>
<reference evidence="20 21" key="1">
    <citation type="submission" date="2023-01" db="EMBL/GenBank/DDBJ databases">
        <title>Complete genome sequence of Roseicyclus marinus strain Dej080120_10.</title>
        <authorList>
            <person name="Ueki S."/>
            <person name="Maruyama F."/>
        </authorList>
    </citation>
    <scope>NUCLEOTIDE SEQUENCE [LARGE SCALE GENOMIC DNA]</scope>
    <source>
        <strain evidence="20 21">Dej080120_10</strain>
    </source>
</reference>
<evidence type="ECO:0000256" key="16">
    <source>
        <dbReference type="ARBA" id="ARBA00073143"/>
    </source>
</evidence>
<keyword evidence="12 18" id="KW-1133">Transmembrane helix</keyword>
<dbReference type="Pfam" id="PF00512">
    <property type="entry name" value="HisKA"/>
    <property type="match status" value="1"/>
</dbReference>
<dbReference type="InterPro" id="IPR036097">
    <property type="entry name" value="HisK_dim/P_sf"/>
</dbReference>
<evidence type="ECO:0000256" key="11">
    <source>
        <dbReference type="ARBA" id="ARBA00022840"/>
    </source>
</evidence>
<dbReference type="GO" id="GO:0005886">
    <property type="term" value="C:plasma membrane"/>
    <property type="evidence" value="ECO:0007669"/>
    <property type="project" value="UniProtKB-SubCell"/>
</dbReference>
<dbReference type="FunFam" id="1.10.287.130:FF:000049">
    <property type="entry name" value="C4-dicarboxylate transport sensor protein DctB"/>
    <property type="match status" value="1"/>
</dbReference>
<protein>
    <recommendedName>
        <fullName evidence="16">C4-dicarboxylate transport sensor protein DctB</fullName>
        <ecNumber evidence="3">2.7.13.3</ecNumber>
    </recommendedName>
</protein>
<dbReference type="InterPro" id="IPR004358">
    <property type="entry name" value="Sig_transdc_His_kin-like_C"/>
</dbReference>
<keyword evidence="11" id="KW-0067">ATP-binding</keyword>
<dbReference type="Proteomes" id="UP001337723">
    <property type="component" value="Chromosome"/>
</dbReference>
<feature type="transmembrane region" description="Helical" evidence="18">
    <location>
        <begin position="285"/>
        <end position="307"/>
    </location>
</feature>
<evidence type="ECO:0000256" key="10">
    <source>
        <dbReference type="ARBA" id="ARBA00022777"/>
    </source>
</evidence>
<dbReference type="Gene3D" id="1.10.287.130">
    <property type="match status" value="1"/>
</dbReference>
<dbReference type="PANTHER" id="PTHR43065:SF46">
    <property type="entry name" value="C4-DICARBOXYLATE TRANSPORT SENSOR PROTEIN DCTB"/>
    <property type="match status" value="1"/>
</dbReference>
<dbReference type="PRINTS" id="PR00344">
    <property type="entry name" value="BCTRLSENSOR"/>
</dbReference>
<keyword evidence="13" id="KW-0902">Two-component regulatory system</keyword>
<dbReference type="InterPro" id="IPR005467">
    <property type="entry name" value="His_kinase_dom"/>
</dbReference>
<keyword evidence="7" id="KW-0808">Transferase</keyword>
<evidence type="ECO:0000256" key="15">
    <source>
        <dbReference type="ARBA" id="ARBA00059004"/>
    </source>
</evidence>
<feature type="coiled-coil region" evidence="17">
    <location>
        <begin position="310"/>
        <end position="360"/>
    </location>
</feature>
<keyword evidence="10 20" id="KW-0418">Kinase</keyword>
<dbReference type="GO" id="GO:0005524">
    <property type="term" value="F:ATP binding"/>
    <property type="evidence" value="ECO:0007669"/>
    <property type="project" value="UniProtKB-KW"/>
</dbReference>
<dbReference type="Pfam" id="PF02518">
    <property type="entry name" value="HATPase_c"/>
    <property type="match status" value="1"/>
</dbReference>
<sequence length="602" mass="65340">MLAALAALLLVAVLAFPRLERAYLVATGDRDRATLDLAVQVLRGALNRTEALPSLLAERPILAELLADPDNSGLLPFVNEQLRQTALSLGVSDVYLIDRDGLTIAASSYRTDRSFVGQSFTYRPYFTEALAGGLGRFHALGTTSGERGYFFAAPVLDGTRIAGVIAVKITLDAFEATWAESGSTIIVQDSSNVIFLSDRAEWHFRTLGPMPEAALETIAVTRQYPVSRLRPLPARRMPLPGSDYEIVTIEDDETRQTMVMQTGLIATSGWRVSILSPTAPARAQALVALAIAGLVALFVVLLAATIWQRRLRLEDRLARQAGEQARLEARVRERTRDLDAANAQLRLEIEERTRAEAQLRKTQTDLIQAGKLAALGQMSAALSHEFNQPLAAVKAYAENAATFLDRGRIPEARENIGLISAMADRMAAISRHLRNFARRPQDKTGPVPLRAVISDALDLMRPRIEGAGARILYDPPATEVWATGGRVRLQQVIVNLIGNALDAMEDVPHPVVTLSLHVTGPRCRIEVEDHGPGLSDEALAQAFDPFFTTKPPGQGLGLGLSISYNIVRDFNGRLMAANRAGGGAVFTVELDVTDPPGEMAAQ</sequence>
<evidence type="ECO:0000256" key="4">
    <source>
        <dbReference type="ARBA" id="ARBA00022475"/>
    </source>
</evidence>
<dbReference type="InterPro" id="IPR003661">
    <property type="entry name" value="HisK_dim/P_dom"/>
</dbReference>
<dbReference type="CDD" id="cd00082">
    <property type="entry name" value="HisKA"/>
    <property type="match status" value="1"/>
</dbReference>
<keyword evidence="5" id="KW-0997">Cell inner membrane</keyword>
<keyword evidence="17" id="KW-0175">Coiled coil</keyword>
<evidence type="ECO:0000256" key="18">
    <source>
        <dbReference type="SAM" id="Phobius"/>
    </source>
</evidence>
<dbReference type="EC" id="2.7.13.3" evidence="3"/>
<dbReference type="EMBL" id="AP027266">
    <property type="protein sequence ID" value="BDW85124.1"/>
    <property type="molecule type" value="Genomic_DNA"/>
</dbReference>
<comment type="function">
    <text evidence="15">Member of the two-component regulatory system DctB/DctD involved in the transport of C4-dicarboxylates. DctB functions as a membrane-associated protein kinase that phosphorylates DctD in response to environmental signals.</text>
</comment>